<dbReference type="Proteomes" id="UP001215216">
    <property type="component" value="Chromosome"/>
</dbReference>
<keyword evidence="3" id="KW-1185">Reference proteome</keyword>
<dbReference type="SMART" id="SM00421">
    <property type="entry name" value="HTH_LUXR"/>
    <property type="match status" value="1"/>
</dbReference>
<dbReference type="EMBL" id="CP121208">
    <property type="protein sequence ID" value="WFM82985.1"/>
    <property type="molecule type" value="Genomic_DNA"/>
</dbReference>
<gene>
    <name evidence="2" type="ORF">P7079_06190</name>
</gene>
<evidence type="ECO:0000313" key="3">
    <source>
        <dbReference type="Proteomes" id="UP001215216"/>
    </source>
</evidence>
<proteinExistence type="predicted"/>
<dbReference type="SUPFAM" id="SSF46894">
    <property type="entry name" value="C-terminal effector domain of the bipartite response regulators"/>
    <property type="match status" value="1"/>
</dbReference>
<feature type="domain" description="HTH luxR-type" evidence="1">
    <location>
        <begin position="240"/>
        <end position="305"/>
    </location>
</feature>
<protein>
    <submittedName>
        <fullName evidence="2">LuxR C-terminal-related transcriptional regulator</fullName>
    </submittedName>
</protein>
<dbReference type="InterPro" id="IPR000792">
    <property type="entry name" value="Tscrpt_reg_LuxR_C"/>
</dbReference>
<organism evidence="2 3">
    <name type="scientific">Arcanobacterium canis</name>
    <dbReference type="NCBI Taxonomy" id="999183"/>
    <lineage>
        <taxon>Bacteria</taxon>
        <taxon>Bacillati</taxon>
        <taxon>Actinomycetota</taxon>
        <taxon>Actinomycetes</taxon>
        <taxon>Actinomycetales</taxon>
        <taxon>Actinomycetaceae</taxon>
        <taxon>Arcanobacterium</taxon>
    </lineage>
</organism>
<evidence type="ECO:0000259" key="1">
    <source>
        <dbReference type="PROSITE" id="PS50043"/>
    </source>
</evidence>
<dbReference type="InterPro" id="IPR016032">
    <property type="entry name" value="Sig_transdc_resp-reg_C-effctor"/>
</dbReference>
<dbReference type="PROSITE" id="PS50043">
    <property type="entry name" value="HTH_LUXR_2"/>
    <property type="match status" value="1"/>
</dbReference>
<reference evidence="2 3" key="1">
    <citation type="submission" date="2023-03" db="EMBL/GenBank/DDBJ databases">
        <title>Complete genome of Arcanobacterium canis strain DSM 25104 isolated in 2010 from a canine otitis externa in Germany.</title>
        <authorList>
            <person name="Borowiak M."/>
            <person name="Kreitlow A."/>
            <person name="Malorny B."/>
            <person name="Laemmler C."/>
            <person name="Prenger-Berninghoff E."/>
            <person name="Ploetz M."/>
            <person name="Abdulmawjood A."/>
        </authorList>
    </citation>
    <scope>NUCLEOTIDE SEQUENCE [LARGE SCALE GENOMIC DNA]</scope>
    <source>
        <strain evidence="2 3">DSM 25104</strain>
    </source>
</reference>
<dbReference type="Gene3D" id="1.10.10.10">
    <property type="entry name" value="Winged helix-like DNA-binding domain superfamily/Winged helix DNA-binding domain"/>
    <property type="match status" value="1"/>
</dbReference>
<accession>A0ABY8FZ14</accession>
<dbReference type="RefSeq" id="WP_278012411.1">
    <property type="nucleotide sequence ID" value="NZ_CP121208.1"/>
</dbReference>
<dbReference type="InterPro" id="IPR036388">
    <property type="entry name" value="WH-like_DNA-bd_sf"/>
</dbReference>
<sequence>MHNFDSYGNRLLLSLGASQHAEETYLSLLLGQKLDIPQSVLDELLHLRLVTLTKTGPVAQPASAILREALNAKFAEVKSLKDSLKAFEAMESREPESIHKVTVSLHEMDLWYNNIISKAQSHIRYWDSDPHINREFITPQFASVCERGVFVESVYESESFDDPEFTDAILECVQAGEHISVAHKLPFRMLIADDHEIIIMWRNEADLPIAMLSDDTHLISFLLRGFDYMWERSIPFGHHYPSGDAIFSDEAKEIMSLMAMGLTDDAIARRLGVSARTVGRRVGALMASLNINTRFQLGIKAQKIFLGNQDK</sequence>
<name>A0ABY8FZ14_9ACTO</name>
<dbReference type="Pfam" id="PF00196">
    <property type="entry name" value="GerE"/>
    <property type="match status" value="1"/>
</dbReference>
<evidence type="ECO:0000313" key="2">
    <source>
        <dbReference type="EMBL" id="WFM82985.1"/>
    </source>
</evidence>